<keyword evidence="1" id="KW-0378">Hydrolase</keyword>
<dbReference type="Gene3D" id="2.40.70.10">
    <property type="entry name" value="Acid Proteases"/>
    <property type="match status" value="1"/>
</dbReference>
<dbReference type="AlphaFoldDB" id="A0A1C7MTY0"/>
<reference evidence="4 5" key="1">
    <citation type="submission" date="2016-03" db="EMBL/GenBank/DDBJ databases">
        <title>Choanephora cucurbitarum.</title>
        <authorList>
            <person name="Min B."/>
            <person name="Park H."/>
            <person name="Park J.-H."/>
            <person name="Shin H.-D."/>
            <person name="Choi I.-G."/>
        </authorList>
    </citation>
    <scope>NUCLEOTIDE SEQUENCE [LARGE SCALE GENOMIC DNA]</scope>
    <source>
        <strain evidence="4 5">KUS-F28377</strain>
    </source>
</reference>
<comment type="caution">
    <text evidence="4">The sequence shown here is derived from an EMBL/GenBank/DDBJ whole genome shotgun (WGS) entry which is preliminary data.</text>
</comment>
<dbReference type="OrthoDB" id="2216358at2759"/>
<evidence type="ECO:0000259" key="3">
    <source>
        <dbReference type="PROSITE" id="PS50175"/>
    </source>
</evidence>
<organism evidence="4 5">
    <name type="scientific">Choanephora cucurbitarum</name>
    <dbReference type="NCBI Taxonomy" id="101091"/>
    <lineage>
        <taxon>Eukaryota</taxon>
        <taxon>Fungi</taxon>
        <taxon>Fungi incertae sedis</taxon>
        <taxon>Mucoromycota</taxon>
        <taxon>Mucoromycotina</taxon>
        <taxon>Mucoromycetes</taxon>
        <taxon>Mucorales</taxon>
        <taxon>Mucorineae</taxon>
        <taxon>Choanephoraceae</taxon>
        <taxon>Choanephoroideae</taxon>
        <taxon>Choanephora</taxon>
    </lineage>
</organism>
<sequence length="347" mass="38564">MSNYQMLVHISDYLPERVRDWILNEPNLTTRTKIKSELIQAFGMPPKEHRLLLLKQMQALLQNKTASREFRIYFQTAINKFPEDMRPDAEDLRAIYLMVMSPNLKDLVAPNAHKLTTWVEINQTAEALERSLYMDPANSLACEYERLTLQASEEPSGTPAATVRDDPMQVDVIRQKPVRNSSSTPHQQDPMRRWTADHKPICGHCHKIGHLTKKCRLRNKVNAVSSQDPQPSVNAMSQQSQATYAAVPIENDPLGRTQPTVNNIGLSRSSSPIVSTKVRTPMVATTLQGHLVKALLNTGADISVIRTSLAEKLGLSPDPSKATTFTIADNSNTSSRGTASVVSMVGS</sequence>
<accession>A0A1C7MTY0</accession>
<protein>
    <recommendedName>
        <fullName evidence="3">Peptidase A2 domain-containing protein</fullName>
    </recommendedName>
</protein>
<name>A0A1C7MTY0_9FUNG</name>
<dbReference type="CDD" id="cd00303">
    <property type="entry name" value="retropepsin_like"/>
    <property type="match status" value="1"/>
</dbReference>
<gene>
    <name evidence="4" type="ORF">A0J61_11606</name>
</gene>
<dbReference type="InParanoid" id="A0A1C7MTY0"/>
<feature type="domain" description="Peptidase A2" evidence="3">
    <location>
        <begin position="292"/>
        <end position="306"/>
    </location>
</feature>
<dbReference type="Pfam" id="PF13650">
    <property type="entry name" value="Asp_protease_2"/>
    <property type="match status" value="1"/>
</dbReference>
<evidence type="ECO:0000256" key="2">
    <source>
        <dbReference type="SAM" id="MobiDB-lite"/>
    </source>
</evidence>
<keyword evidence="5" id="KW-1185">Reference proteome</keyword>
<feature type="region of interest" description="Disordered" evidence="2">
    <location>
        <begin position="326"/>
        <end position="347"/>
    </location>
</feature>
<evidence type="ECO:0000313" key="4">
    <source>
        <dbReference type="EMBL" id="OBZ80345.1"/>
    </source>
</evidence>
<evidence type="ECO:0000313" key="5">
    <source>
        <dbReference type="Proteomes" id="UP000093000"/>
    </source>
</evidence>
<dbReference type="SUPFAM" id="SSF50630">
    <property type="entry name" value="Acid proteases"/>
    <property type="match status" value="1"/>
</dbReference>
<dbReference type="PROSITE" id="PS50175">
    <property type="entry name" value="ASP_PROT_RETROV"/>
    <property type="match status" value="1"/>
</dbReference>
<feature type="non-terminal residue" evidence="4">
    <location>
        <position position="347"/>
    </location>
</feature>
<proteinExistence type="predicted"/>
<dbReference type="EMBL" id="LUGH01002244">
    <property type="protein sequence ID" value="OBZ80345.1"/>
    <property type="molecule type" value="Genomic_DNA"/>
</dbReference>
<dbReference type="InterPro" id="IPR021109">
    <property type="entry name" value="Peptidase_aspartic_dom_sf"/>
</dbReference>
<dbReference type="GO" id="GO:0006508">
    <property type="term" value="P:proteolysis"/>
    <property type="evidence" value="ECO:0007669"/>
    <property type="project" value="InterPro"/>
</dbReference>
<dbReference type="GO" id="GO:0004190">
    <property type="term" value="F:aspartic-type endopeptidase activity"/>
    <property type="evidence" value="ECO:0007669"/>
    <property type="project" value="InterPro"/>
</dbReference>
<dbReference type="InterPro" id="IPR001995">
    <property type="entry name" value="Peptidase_A2_cat"/>
</dbReference>
<evidence type="ECO:0000256" key="1">
    <source>
        <dbReference type="ARBA" id="ARBA00022801"/>
    </source>
</evidence>
<dbReference type="Proteomes" id="UP000093000">
    <property type="component" value="Unassembled WGS sequence"/>
</dbReference>